<reference evidence="4" key="3">
    <citation type="submission" date="2021-06" db="EMBL/GenBank/DDBJ databases">
        <title>Genomic Description and Analysis of Intracellular Bacteria, Candidatus Berkiella cookevillensis and Candidatus Berkiella aquae.</title>
        <authorList>
            <person name="Kidane D.T."/>
            <person name="Mehari Y.T."/>
            <person name="Rice F.C."/>
            <person name="Arivett B.A."/>
            <person name="Farone A.L."/>
            <person name="Berk S.G."/>
            <person name="Farone M.B."/>
        </authorList>
    </citation>
    <scope>NUCLEOTIDE SEQUENCE</scope>
    <source>
        <strain evidence="4">HT99</strain>
    </source>
</reference>
<evidence type="ECO:0000313" key="5">
    <source>
        <dbReference type="Proteomes" id="UP000051497"/>
    </source>
</evidence>
<keyword evidence="5" id="KW-1185">Reference proteome</keyword>
<dbReference type="Proteomes" id="UP000051497">
    <property type="component" value="Unassembled WGS sequence"/>
</dbReference>
<accession>A0A0Q9YV67</accession>
<feature type="transmembrane region" description="Helical" evidence="2">
    <location>
        <begin position="12"/>
        <end position="44"/>
    </location>
</feature>
<reference evidence="3" key="1">
    <citation type="submission" date="2015-09" db="EMBL/GenBank/DDBJ databases">
        <title>Draft Genome Sequences of Two Novel Amoeba-resistant Intranuclear Bacteria, Candidatus Berkiella cookevillensis and Candidatus Berkiella aquae.</title>
        <authorList>
            <person name="Mehari Y.T."/>
            <person name="Arivett B.A."/>
            <person name="Farone A.L."/>
            <person name="Gunderson J.H."/>
            <person name="Farone M.B."/>
        </authorList>
    </citation>
    <scope>NUCLEOTIDE SEQUENCE [LARGE SCALE GENOMIC DNA]</scope>
    <source>
        <strain evidence="3">HT99</strain>
    </source>
</reference>
<keyword evidence="2" id="KW-1133">Transmembrane helix</keyword>
<evidence type="ECO:0000313" key="4">
    <source>
        <dbReference type="EMBL" id="MCS5712194.1"/>
    </source>
</evidence>
<evidence type="ECO:0000256" key="1">
    <source>
        <dbReference type="SAM" id="MobiDB-lite"/>
    </source>
</evidence>
<dbReference type="RefSeq" id="WP_075067053.1">
    <property type="nucleotide sequence ID" value="NZ_LKAJ02000001.1"/>
</dbReference>
<reference evidence="4" key="2">
    <citation type="journal article" date="2016" name="Genome Announc.">
        <title>Draft Genome Sequences of Two Novel Amoeba-Resistant Intranuclear Bacteria, 'Candidatus Berkiella cookevillensis' and 'Candidatus Berkiella aquae'.</title>
        <authorList>
            <person name="Mehari Y.T."/>
            <person name="Arivett B.A."/>
            <person name="Farone A.L."/>
            <person name="Gunderson J.H."/>
            <person name="Farone M.B."/>
        </authorList>
    </citation>
    <scope>NUCLEOTIDE SEQUENCE</scope>
    <source>
        <strain evidence="4">HT99</strain>
    </source>
</reference>
<feature type="region of interest" description="Disordered" evidence="1">
    <location>
        <begin position="224"/>
        <end position="252"/>
    </location>
</feature>
<dbReference type="EMBL" id="LKAJ01000011">
    <property type="protein sequence ID" value="KRG20513.1"/>
    <property type="molecule type" value="Genomic_DNA"/>
</dbReference>
<proteinExistence type="predicted"/>
<sequence length="252" mass="29340">MISSRNAGLLTASALFIFMGYTVNIWLGFLSLPLLSGLILSHYFNQSQQPLKQSISVNKPLSAKLQELIKNQQDSYNNVFLENPNNFHQSTFHYDWWMFPQEAPNFASETSRKFSVNDQEVENLLRHNQFISTYEKSIKKYLDNLEVHGWNHYDIRYAKMVISLHKFICVSGQHNITDMNKRLKNLAQRAIKFAQSNIKHPSGLLQQGLAQLMKEVNVSKKTPKITPRFNNKENNKQNLAFPHISPKKQFRR</sequence>
<dbReference type="EMBL" id="LKAJ02000001">
    <property type="protein sequence ID" value="MCS5712194.1"/>
    <property type="molecule type" value="Genomic_DNA"/>
</dbReference>
<organism evidence="3">
    <name type="scientific">Candidatus Berkiella aquae</name>
    <dbReference type="NCBI Taxonomy" id="295108"/>
    <lineage>
        <taxon>Bacteria</taxon>
        <taxon>Pseudomonadati</taxon>
        <taxon>Pseudomonadota</taxon>
        <taxon>Gammaproteobacteria</taxon>
        <taxon>Candidatus Berkiellales</taxon>
        <taxon>Candidatus Berkiellaceae</taxon>
        <taxon>Candidatus Berkiella</taxon>
    </lineage>
</organism>
<dbReference type="OrthoDB" id="1492847at2"/>
<name>A0A0Q9YV67_9GAMM</name>
<protein>
    <submittedName>
        <fullName evidence="3">Uncharacterized protein</fullName>
    </submittedName>
</protein>
<dbReference type="AlphaFoldDB" id="A0A0Q9YV67"/>
<evidence type="ECO:0000256" key="2">
    <source>
        <dbReference type="SAM" id="Phobius"/>
    </source>
</evidence>
<comment type="caution">
    <text evidence="3">The sequence shown here is derived from an EMBL/GenBank/DDBJ whole genome shotgun (WGS) entry which is preliminary data.</text>
</comment>
<keyword evidence="2" id="KW-0472">Membrane</keyword>
<keyword evidence="2" id="KW-0812">Transmembrane</keyword>
<evidence type="ECO:0000313" key="3">
    <source>
        <dbReference type="EMBL" id="KRG20513.1"/>
    </source>
</evidence>
<gene>
    <name evidence="4" type="ORF">HT99x_012185</name>
    <name evidence="3" type="ORF">HT99x_02444</name>
</gene>